<feature type="transmembrane region" description="Helical" evidence="1">
    <location>
        <begin position="142"/>
        <end position="166"/>
    </location>
</feature>
<organism evidence="2 3">
    <name type="scientific">Candidatus Nitrosotenuis cloacae</name>
    <dbReference type="NCBI Taxonomy" id="1603555"/>
    <lineage>
        <taxon>Archaea</taxon>
        <taxon>Nitrososphaerota</taxon>
        <taxon>Candidatus Nitrosotenuis</taxon>
    </lineage>
</organism>
<evidence type="ECO:0000313" key="2">
    <source>
        <dbReference type="EMBL" id="AJZ75550.2"/>
    </source>
</evidence>
<sequence length="194" mass="21280">MAKTGCIAGLVGGFALFSSFFWIDNDIGVPFGTFYKIVGMLVGLDGLPAIMFGFFAHMLTAALIGAIFCICSTLHRLLQISGVPKGIIGGAVTGIQVYAIFFMPITLYLMMPMISDQASGLSLVSSEQMEIAKTLLATSNDILWGSLILHVLYGSVMGLFCSFMLYEDYSMKDKIKKEKKEKWEKSESEHWPST</sequence>
<protein>
    <submittedName>
        <fullName evidence="2">Uncharacterized protein</fullName>
    </submittedName>
</protein>
<keyword evidence="1" id="KW-1133">Transmembrane helix</keyword>
<feature type="transmembrane region" description="Helical" evidence="1">
    <location>
        <begin position="86"/>
        <end position="111"/>
    </location>
</feature>
<evidence type="ECO:0000256" key="1">
    <source>
        <dbReference type="SAM" id="Phobius"/>
    </source>
</evidence>
<gene>
    <name evidence="2" type="ORF">SU86_003235</name>
</gene>
<reference evidence="2 3" key="1">
    <citation type="journal article" date="2016" name="Sci. Rep.">
        <title>A novel ammonia-oxidizing archaeon from wastewater treatment plant: Its enrichment, physiological and genomic characteristics.</title>
        <authorList>
            <person name="Li Y."/>
            <person name="Ding K."/>
            <person name="Wen X."/>
            <person name="Zhang B."/>
            <person name="Shen B."/>
            <person name="Yang Y."/>
        </authorList>
    </citation>
    <scope>NUCLEOTIDE SEQUENCE [LARGE SCALE GENOMIC DNA]</scope>
    <source>
        <strain evidence="2 3">SAT1</strain>
    </source>
</reference>
<name>A0A3G1B092_9ARCH</name>
<dbReference type="KEGG" id="tah:SU86_003235"/>
<keyword evidence="3" id="KW-1185">Reference proteome</keyword>
<dbReference type="Proteomes" id="UP000266745">
    <property type="component" value="Chromosome"/>
</dbReference>
<accession>A0A3G1B092</accession>
<dbReference type="EMBL" id="CP011097">
    <property type="protein sequence ID" value="AJZ75550.2"/>
    <property type="molecule type" value="Genomic_DNA"/>
</dbReference>
<keyword evidence="1" id="KW-0472">Membrane</keyword>
<dbReference type="AlphaFoldDB" id="A0A3G1B092"/>
<feature type="transmembrane region" description="Helical" evidence="1">
    <location>
        <begin position="49"/>
        <end position="74"/>
    </location>
</feature>
<proteinExistence type="predicted"/>
<dbReference type="STRING" id="1603555.SU86_003235"/>
<keyword evidence="1" id="KW-0812">Transmembrane</keyword>
<evidence type="ECO:0000313" key="3">
    <source>
        <dbReference type="Proteomes" id="UP000266745"/>
    </source>
</evidence>
<feature type="transmembrane region" description="Helical" evidence="1">
    <location>
        <begin position="7"/>
        <end position="23"/>
    </location>
</feature>